<accession>A0A5Q8BMR3</accession>
<evidence type="ECO:0000256" key="1">
    <source>
        <dbReference type="ARBA" id="ARBA00023125"/>
    </source>
</evidence>
<evidence type="ECO:0000256" key="2">
    <source>
        <dbReference type="PROSITE-ProRule" id="PRU00335"/>
    </source>
</evidence>
<evidence type="ECO:0000313" key="5">
    <source>
        <dbReference type="Proteomes" id="UP000234512"/>
    </source>
</evidence>
<dbReference type="InterPro" id="IPR009057">
    <property type="entry name" value="Homeodomain-like_sf"/>
</dbReference>
<proteinExistence type="predicted"/>
<comment type="caution">
    <text evidence="4">The sequence shown here is derived from an EMBL/GenBank/DDBJ whole genome shotgun (WGS) entry which is preliminary data.</text>
</comment>
<feature type="DNA-binding region" description="H-T-H motif" evidence="2">
    <location>
        <begin position="32"/>
        <end position="51"/>
    </location>
</feature>
<accession>K0MY74</accession>
<sequence length="191" mass="22797">MTGKERIAEQSRQWLWESFLDLLKQTDYAQITISKIAQHAELDRRTFYRSFRDKQDLIDWYIKNTIIAYHEILSKENPADLKIEDGIKLIFDFWWQQRQSLSILIQNDLASRFLTFWEPDANEWYQTFNTPWHINGSQKEITYIMTYSTGGFWNVIQHWLGSEDPDEPEQMATVMVKTLRQLSKSFGESSV</sequence>
<dbReference type="InterPro" id="IPR039532">
    <property type="entry name" value="TetR_C_Firmicutes"/>
</dbReference>
<dbReference type="KEGG" id="lce:LC2W_2811"/>
<dbReference type="SUPFAM" id="SSF46689">
    <property type="entry name" value="Homeodomain-like"/>
    <property type="match status" value="1"/>
</dbReference>
<dbReference type="PROSITE" id="PS50977">
    <property type="entry name" value="HTH_TETR_2"/>
    <property type="match status" value="1"/>
</dbReference>
<gene>
    <name evidence="4" type="ORF">C0Q90_04995</name>
</gene>
<dbReference type="KEGG" id="lcs:LCBD_2837"/>
<dbReference type="InterPro" id="IPR050624">
    <property type="entry name" value="HTH-type_Tx_Regulator"/>
</dbReference>
<dbReference type="RefSeq" id="WP_012492054.1">
    <property type="nucleotide sequence ID" value="NC_010999.1"/>
</dbReference>
<dbReference type="Proteomes" id="UP000234512">
    <property type="component" value="Unassembled WGS sequence"/>
</dbReference>
<dbReference type="InterPro" id="IPR001647">
    <property type="entry name" value="HTH_TetR"/>
</dbReference>
<name>A0A5Q8BMR3_LACPA</name>
<evidence type="ECO:0000259" key="3">
    <source>
        <dbReference type="PROSITE" id="PS50977"/>
    </source>
</evidence>
<dbReference type="EMBL" id="PKQJ01000004">
    <property type="protein sequence ID" value="PLC46859.1"/>
    <property type="molecule type" value="Genomic_DNA"/>
</dbReference>
<reference evidence="4 5" key="1">
    <citation type="journal article" date="2018" name="Genome Announc.">
        <title>Draft Genome Sequence of Lactobacillus paracasei DUP 13076, Which Exhibits Potent Antipathogenic Effects against Salmonella enterica Serovars Enteritidis, Typhimurium, and Heidelberg.</title>
        <authorList>
            <person name="Muyyarikkandy M.S."/>
            <person name="Alqahtani F.H."/>
            <person name="Mandoiu I."/>
            <person name="Amalaradjou M.A."/>
        </authorList>
    </citation>
    <scope>NUCLEOTIDE SEQUENCE [LARGE SCALE GENOMIC DNA]</scope>
    <source>
        <strain evidence="4 5">DUP 13076</strain>
    </source>
</reference>
<dbReference type="AlphaFoldDB" id="A0A5Q8BMR3"/>
<evidence type="ECO:0000313" key="4">
    <source>
        <dbReference type="EMBL" id="PLC46859.1"/>
    </source>
</evidence>
<keyword evidence="1 2" id="KW-0238">DNA-binding</keyword>
<dbReference type="GO" id="GO:0003677">
    <property type="term" value="F:DNA binding"/>
    <property type="evidence" value="ECO:0007669"/>
    <property type="project" value="UniProtKB-UniRule"/>
</dbReference>
<organism evidence="4 5">
    <name type="scientific">Lacticaseibacillus paracasei</name>
    <name type="common">Lactobacillus paracasei</name>
    <dbReference type="NCBI Taxonomy" id="1597"/>
    <lineage>
        <taxon>Bacteria</taxon>
        <taxon>Bacillati</taxon>
        <taxon>Bacillota</taxon>
        <taxon>Bacilli</taxon>
        <taxon>Lactobacillales</taxon>
        <taxon>Lactobacillaceae</taxon>
        <taxon>Lacticaseibacillus</taxon>
    </lineage>
</organism>
<dbReference type="Pfam" id="PF14278">
    <property type="entry name" value="TetR_C_8"/>
    <property type="match status" value="1"/>
</dbReference>
<feature type="domain" description="HTH tetR-type" evidence="3">
    <location>
        <begin position="9"/>
        <end position="69"/>
    </location>
</feature>
<dbReference type="PANTHER" id="PTHR43479">
    <property type="entry name" value="ACREF/ENVCD OPERON REPRESSOR-RELATED"/>
    <property type="match status" value="1"/>
</dbReference>
<dbReference type="Gene3D" id="1.10.357.10">
    <property type="entry name" value="Tetracycline Repressor, domain 2"/>
    <property type="match status" value="1"/>
</dbReference>
<protein>
    <submittedName>
        <fullName evidence="4">TetR family transcriptional regulator</fullName>
    </submittedName>
</protein>
<dbReference type="PANTHER" id="PTHR43479:SF11">
    <property type="entry name" value="ACREF_ENVCD OPERON REPRESSOR-RELATED"/>
    <property type="match status" value="1"/>
</dbReference>
<dbReference type="Pfam" id="PF00440">
    <property type="entry name" value="TetR_N"/>
    <property type="match status" value="1"/>
</dbReference>